<organism evidence="2 3">
    <name type="scientific">Methylosinus trichosporium (strain ATCC 35070 / NCIMB 11131 / UNIQEM 75 / OB3b)</name>
    <dbReference type="NCBI Taxonomy" id="595536"/>
    <lineage>
        <taxon>Bacteria</taxon>
        <taxon>Pseudomonadati</taxon>
        <taxon>Pseudomonadota</taxon>
        <taxon>Alphaproteobacteria</taxon>
        <taxon>Hyphomicrobiales</taxon>
        <taxon>Methylocystaceae</taxon>
        <taxon>Methylosinus</taxon>
    </lineage>
</organism>
<feature type="region of interest" description="Disordered" evidence="1">
    <location>
        <begin position="101"/>
        <end position="130"/>
    </location>
</feature>
<evidence type="ECO:0000313" key="3">
    <source>
        <dbReference type="Proteomes" id="UP000230709"/>
    </source>
</evidence>
<evidence type="ECO:0000313" key="2">
    <source>
        <dbReference type="EMBL" id="ATQ67733.1"/>
    </source>
</evidence>
<dbReference type="Pfam" id="PF11836">
    <property type="entry name" value="Phage_TAC_11"/>
    <property type="match status" value="1"/>
</dbReference>
<protein>
    <submittedName>
        <fullName evidence="2">Gene transfer agent family protein</fullName>
    </submittedName>
</protein>
<dbReference type="KEGG" id="mtw:CQW49_07385"/>
<dbReference type="InterPro" id="IPR021791">
    <property type="entry name" value="Phage_TAC_11"/>
</dbReference>
<accession>A0A2D2CYB4</accession>
<dbReference type="STRING" id="595536.GCA_000178815_03677"/>
<keyword evidence="3" id="KW-1185">Reference proteome</keyword>
<sequence length="130" mass="13865">MPQTCIHADLAGRRRKFELRLGEIGELERLCNAGIGAIYMRLVSMQWRNDDIRETIRLGLMGGGASEPDATMVVMRYIDPEPKGRHLALAASILSACIEGAPEGNAEGEGPKSDASETSPPSTKSAAPSA</sequence>
<dbReference type="RefSeq" id="WP_003612644.1">
    <property type="nucleotide sequence ID" value="NZ_ADVE02000001.1"/>
</dbReference>
<proteinExistence type="predicted"/>
<evidence type="ECO:0000256" key="1">
    <source>
        <dbReference type="SAM" id="MobiDB-lite"/>
    </source>
</evidence>
<feature type="compositionally biased region" description="Low complexity" evidence="1">
    <location>
        <begin position="116"/>
        <end position="130"/>
    </location>
</feature>
<dbReference type="Proteomes" id="UP000230709">
    <property type="component" value="Chromosome"/>
</dbReference>
<dbReference type="AlphaFoldDB" id="A0A2D2CYB4"/>
<reference evidence="3" key="1">
    <citation type="submission" date="2017-10" db="EMBL/GenBank/DDBJ databases">
        <title>Completed PacBio SMRT sequence of Methylosinus trichosporium OB3b reveals presence of a third large plasmid.</title>
        <authorList>
            <person name="Charles T.C."/>
            <person name="Lynch M.D.J."/>
            <person name="Heil J.R."/>
            <person name="Cheng J."/>
        </authorList>
    </citation>
    <scope>NUCLEOTIDE SEQUENCE [LARGE SCALE GENOMIC DNA]</scope>
    <source>
        <strain evidence="3">OB3b</strain>
    </source>
</reference>
<dbReference type="EMBL" id="CP023737">
    <property type="protein sequence ID" value="ATQ67733.1"/>
    <property type="molecule type" value="Genomic_DNA"/>
</dbReference>
<gene>
    <name evidence="2" type="ORF">CQW49_07385</name>
</gene>
<name>A0A2D2CYB4_METT3</name>